<sequence length="101" mass="11454">MAQAKNLYQKLLLWDMGKINIFQMKFIVLCEQVSSQSLPVAFCLYLVVRFSKYLAGNTRTVPEIIILMGNIRISPSSTDLVRVPTRNCYERSGVQGNGPLR</sequence>
<dbReference type="EMBL" id="JAHRIO010040073">
    <property type="protein sequence ID" value="MEQ2170661.1"/>
    <property type="molecule type" value="Genomic_DNA"/>
</dbReference>
<accession>A0ABV0NGY8</accession>
<comment type="caution">
    <text evidence="1">The sequence shown here is derived from an EMBL/GenBank/DDBJ whole genome shotgun (WGS) entry which is preliminary data.</text>
</comment>
<organism evidence="1 2">
    <name type="scientific">Goodea atripinnis</name>
    <dbReference type="NCBI Taxonomy" id="208336"/>
    <lineage>
        <taxon>Eukaryota</taxon>
        <taxon>Metazoa</taxon>
        <taxon>Chordata</taxon>
        <taxon>Craniata</taxon>
        <taxon>Vertebrata</taxon>
        <taxon>Euteleostomi</taxon>
        <taxon>Actinopterygii</taxon>
        <taxon>Neopterygii</taxon>
        <taxon>Teleostei</taxon>
        <taxon>Neoteleostei</taxon>
        <taxon>Acanthomorphata</taxon>
        <taxon>Ovalentaria</taxon>
        <taxon>Atherinomorphae</taxon>
        <taxon>Cyprinodontiformes</taxon>
        <taxon>Goodeidae</taxon>
        <taxon>Goodea</taxon>
    </lineage>
</organism>
<keyword evidence="2" id="KW-1185">Reference proteome</keyword>
<evidence type="ECO:0000313" key="2">
    <source>
        <dbReference type="Proteomes" id="UP001476798"/>
    </source>
</evidence>
<protein>
    <submittedName>
        <fullName evidence="1">Uncharacterized protein</fullName>
    </submittedName>
</protein>
<gene>
    <name evidence="1" type="ORF">GOODEAATRI_002582</name>
</gene>
<reference evidence="1 2" key="1">
    <citation type="submission" date="2021-06" db="EMBL/GenBank/DDBJ databases">
        <authorList>
            <person name="Palmer J.M."/>
        </authorList>
    </citation>
    <scope>NUCLEOTIDE SEQUENCE [LARGE SCALE GENOMIC DNA]</scope>
    <source>
        <strain evidence="1 2">GA_2019</strain>
        <tissue evidence="1">Muscle</tissue>
    </source>
</reference>
<evidence type="ECO:0000313" key="1">
    <source>
        <dbReference type="EMBL" id="MEQ2170661.1"/>
    </source>
</evidence>
<name>A0ABV0NGY8_9TELE</name>
<dbReference type="Proteomes" id="UP001476798">
    <property type="component" value="Unassembled WGS sequence"/>
</dbReference>
<proteinExistence type="predicted"/>